<dbReference type="InterPro" id="IPR012480">
    <property type="entry name" value="Hepar_II_III_C"/>
</dbReference>
<comment type="subcellular location">
    <subcellularLocation>
        <location evidence="1">Cell envelope</location>
    </subcellularLocation>
</comment>
<accession>A0ABW3T8R1</accession>
<reference evidence="4" key="1">
    <citation type="journal article" date="2019" name="Int. J. Syst. Evol. Microbiol.">
        <title>The Global Catalogue of Microorganisms (GCM) 10K type strain sequencing project: providing services to taxonomists for standard genome sequencing and annotation.</title>
        <authorList>
            <consortium name="The Broad Institute Genomics Platform"/>
            <consortium name="The Broad Institute Genome Sequencing Center for Infectious Disease"/>
            <person name="Wu L."/>
            <person name="Ma J."/>
        </authorList>
    </citation>
    <scope>NUCLEOTIDE SEQUENCE [LARGE SCALE GENOMIC DNA]</scope>
    <source>
        <strain evidence="4">CCUG 55074</strain>
    </source>
</reference>
<evidence type="ECO:0000256" key="1">
    <source>
        <dbReference type="ARBA" id="ARBA00004196"/>
    </source>
</evidence>
<comment type="caution">
    <text evidence="3">The sequence shown here is derived from an EMBL/GenBank/DDBJ whole genome shotgun (WGS) entry which is preliminary data.</text>
</comment>
<protein>
    <submittedName>
        <fullName evidence="3">Heparinase II/III family protein</fullName>
    </submittedName>
</protein>
<evidence type="ECO:0000313" key="3">
    <source>
        <dbReference type="EMBL" id="MFD1192387.1"/>
    </source>
</evidence>
<dbReference type="Gene3D" id="1.50.10.100">
    <property type="entry name" value="Chondroitin AC/alginate lyase"/>
    <property type="match status" value="1"/>
</dbReference>
<gene>
    <name evidence="3" type="ORF">ACFQ27_17495</name>
</gene>
<feature type="domain" description="Heparinase II/III-like C-terminal" evidence="2">
    <location>
        <begin position="322"/>
        <end position="563"/>
    </location>
</feature>
<dbReference type="Proteomes" id="UP001597216">
    <property type="component" value="Unassembled WGS sequence"/>
</dbReference>
<evidence type="ECO:0000313" key="4">
    <source>
        <dbReference type="Proteomes" id="UP001597216"/>
    </source>
</evidence>
<evidence type="ECO:0000259" key="2">
    <source>
        <dbReference type="Pfam" id="PF07940"/>
    </source>
</evidence>
<keyword evidence="4" id="KW-1185">Reference proteome</keyword>
<dbReference type="EMBL" id="JBHTLQ010000054">
    <property type="protein sequence ID" value="MFD1192387.1"/>
    <property type="molecule type" value="Genomic_DNA"/>
</dbReference>
<proteinExistence type="predicted"/>
<organism evidence="3 4">
    <name type="scientific">Phenylobacterium conjunctum</name>
    <dbReference type="NCBI Taxonomy" id="1298959"/>
    <lineage>
        <taxon>Bacteria</taxon>
        <taxon>Pseudomonadati</taxon>
        <taxon>Pseudomonadota</taxon>
        <taxon>Alphaproteobacteria</taxon>
        <taxon>Caulobacterales</taxon>
        <taxon>Caulobacteraceae</taxon>
        <taxon>Phenylobacterium</taxon>
    </lineage>
</organism>
<dbReference type="InterPro" id="IPR008929">
    <property type="entry name" value="Chondroitin_lyas"/>
</dbReference>
<sequence>MADGLAALTRLPGGLFALALAEGARKQLRREWTGSPMHRWRIARPRPHGLAARPRDPRPPNLEIGRQILAGRFEFGGVALETGTRGDPWDRPSPSRKFAQVLHGLDWMGDLLACGSVGATEGLRLTLDWSRVFGRWNSFSWSPEILERRVFNLACAAHVICATASDVERDQVAQDLARQARCLLGDLEPPTHAAERALAVALAGAALAGEAGEQLMDRGLVRLEQALPHTVQADGGHASRCPAAALELLFDLQTLDEALVQRGVAGPDEMMRAMDRLAGAVRFFTLADGGLPGLQGGEARSRAYVAAARASEGETGRPPAGRNGFQRLESRSLQVVADAAAPAEGPWSLTACAQPLALEILAKGKRMIGACAWSPDALGPQALRLADAASTLSLADGTCGEPVRGLLAAALGPRLAGAYAAVEHRRQETDGGVWLELSHEGWAKAFRLRHERRLFLDLAADELRGEDRLTPMGDTAAAEGQRRFFPYAVRFQIHPDVRASLARDGKSVLLRAEGDETGWWLRNDAQEVAIETSVHFEDGQPRRCHQVVLRGHARADAGARLRWKLAAAEAWPPPH</sequence>
<dbReference type="RefSeq" id="WP_377354490.1">
    <property type="nucleotide sequence ID" value="NZ_JBHTLQ010000054.1"/>
</dbReference>
<name>A0ABW3T8R1_9CAUL</name>
<dbReference type="Pfam" id="PF07940">
    <property type="entry name" value="Hepar_II_III_C"/>
    <property type="match status" value="1"/>
</dbReference>